<accession>A0ABS9TPI8</accession>
<evidence type="ECO:0000256" key="4">
    <source>
        <dbReference type="ARBA" id="ARBA00023136"/>
    </source>
</evidence>
<dbReference type="CDD" id="cd17321">
    <property type="entry name" value="MFS_MMR_MDR_like"/>
    <property type="match status" value="1"/>
</dbReference>
<evidence type="ECO:0000313" key="7">
    <source>
        <dbReference type="EMBL" id="MCH6170445.1"/>
    </source>
</evidence>
<dbReference type="Pfam" id="PF07690">
    <property type="entry name" value="MFS_1"/>
    <property type="match status" value="1"/>
</dbReference>
<feature type="transmembrane region" description="Helical" evidence="5">
    <location>
        <begin position="285"/>
        <end position="313"/>
    </location>
</feature>
<dbReference type="Proteomes" id="UP001299970">
    <property type="component" value="Unassembled WGS sequence"/>
</dbReference>
<evidence type="ECO:0000256" key="2">
    <source>
        <dbReference type="ARBA" id="ARBA00022692"/>
    </source>
</evidence>
<proteinExistence type="predicted"/>
<gene>
    <name evidence="7" type="ORF">MMF94_32490</name>
</gene>
<sequence length="500" mass="51826">MTSSYGAGPTTGRADLTAEEPDPRRWKALSVTLVAGFMSLLDVSIVSVALPSLQRDLGTTPAQVQWVVSGYALTFGLALVPAGRLGDAIGRRRMFMIALAGFVLFSALAGAAPNATWLVFARLAQGIAAGALAPQNSALIQQMFRGAERGRAFGFFGATVGISTAVGPIIGGLILALAEGPDGWRWIFYVNVPIGVVALLLAARFIPHSRRRSRGHIDVVGTGLLGGVVLALLLPLVEAGAGGLARLWWLFPVAAALAVGFVLWERREERRGKEPLLDIGLVMCTPGYATGVALATVYFIGFSGIWLVFALYFQAGLGYTPLQSGLAVTPFALGSATSAVVGGRLVARLGRLLTVMGLTLVVIGVTAAGVVLWLAPPHMAGLFVALPLLVGGIGGGWVIAPNTTMTLRFVPVSIAGSAGGALQTGQRIGAAVGTATLTGIFYSVLASSGGDFRKAVAFAVGVASVVEVVALLVGILEWRTDRKRAGLAQSRVELPCPELH</sequence>
<dbReference type="Gene3D" id="1.20.1250.20">
    <property type="entry name" value="MFS general substrate transporter like domains"/>
    <property type="match status" value="1"/>
</dbReference>
<dbReference type="InterPro" id="IPR020846">
    <property type="entry name" value="MFS_dom"/>
</dbReference>
<feature type="domain" description="Major facilitator superfamily (MFS) profile" evidence="6">
    <location>
        <begin position="28"/>
        <end position="482"/>
    </location>
</feature>
<organism evidence="7 8">
    <name type="scientific">Pseudonocardia alaniniphila</name>
    <dbReference type="NCBI Taxonomy" id="75291"/>
    <lineage>
        <taxon>Bacteria</taxon>
        <taxon>Bacillati</taxon>
        <taxon>Actinomycetota</taxon>
        <taxon>Actinomycetes</taxon>
        <taxon>Pseudonocardiales</taxon>
        <taxon>Pseudonocardiaceae</taxon>
        <taxon>Pseudonocardia</taxon>
    </lineage>
</organism>
<evidence type="ECO:0000256" key="3">
    <source>
        <dbReference type="ARBA" id="ARBA00022989"/>
    </source>
</evidence>
<feature type="transmembrane region" description="Helical" evidence="5">
    <location>
        <begin position="428"/>
        <end position="449"/>
    </location>
</feature>
<dbReference type="RefSeq" id="WP_241041246.1">
    <property type="nucleotide sequence ID" value="NZ_BAAAJF010000030.1"/>
</dbReference>
<dbReference type="InterPro" id="IPR036259">
    <property type="entry name" value="MFS_trans_sf"/>
</dbReference>
<feature type="transmembrane region" description="Helical" evidence="5">
    <location>
        <begin position="152"/>
        <end position="178"/>
    </location>
</feature>
<comment type="subcellular location">
    <subcellularLocation>
        <location evidence="1">Cell membrane</location>
        <topology evidence="1">Multi-pass membrane protein</topology>
    </subcellularLocation>
</comment>
<reference evidence="7 8" key="1">
    <citation type="submission" date="2022-03" db="EMBL/GenBank/DDBJ databases">
        <title>Pseudonocardia alaer sp. nov., a novel actinomycete isolated from reed forest soil.</title>
        <authorList>
            <person name="Wang L."/>
        </authorList>
    </citation>
    <scope>NUCLEOTIDE SEQUENCE [LARGE SCALE GENOMIC DNA]</scope>
    <source>
        <strain evidence="7 8">Y-16303</strain>
    </source>
</reference>
<feature type="transmembrane region" description="Helical" evidence="5">
    <location>
        <begin position="62"/>
        <end position="82"/>
    </location>
</feature>
<keyword evidence="4 5" id="KW-0472">Membrane</keyword>
<feature type="transmembrane region" description="Helical" evidence="5">
    <location>
        <begin position="380"/>
        <end position="400"/>
    </location>
</feature>
<feature type="transmembrane region" description="Helical" evidence="5">
    <location>
        <begin position="246"/>
        <end position="264"/>
    </location>
</feature>
<dbReference type="InterPro" id="IPR011701">
    <property type="entry name" value="MFS"/>
</dbReference>
<dbReference type="SUPFAM" id="SSF103473">
    <property type="entry name" value="MFS general substrate transporter"/>
    <property type="match status" value="1"/>
</dbReference>
<feature type="transmembrane region" description="Helical" evidence="5">
    <location>
        <begin position="325"/>
        <end position="346"/>
    </location>
</feature>
<name>A0ABS9TPI8_9PSEU</name>
<feature type="transmembrane region" description="Helical" evidence="5">
    <location>
        <begin position="94"/>
        <end position="113"/>
    </location>
</feature>
<dbReference type="PROSITE" id="PS50850">
    <property type="entry name" value="MFS"/>
    <property type="match status" value="1"/>
</dbReference>
<comment type="caution">
    <text evidence="7">The sequence shown here is derived from an EMBL/GenBank/DDBJ whole genome shotgun (WGS) entry which is preliminary data.</text>
</comment>
<feature type="transmembrane region" description="Helical" evidence="5">
    <location>
        <begin position="28"/>
        <end position="50"/>
    </location>
</feature>
<dbReference type="PANTHER" id="PTHR42718">
    <property type="entry name" value="MAJOR FACILITATOR SUPERFAMILY MULTIDRUG TRANSPORTER MFSC"/>
    <property type="match status" value="1"/>
</dbReference>
<feature type="transmembrane region" description="Helical" evidence="5">
    <location>
        <begin position="353"/>
        <end position="374"/>
    </location>
</feature>
<dbReference type="EMBL" id="JAKXMK010000032">
    <property type="protein sequence ID" value="MCH6170445.1"/>
    <property type="molecule type" value="Genomic_DNA"/>
</dbReference>
<evidence type="ECO:0000313" key="8">
    <source>
        <dbReference type="Proteomes" id="UP001299970"/>
    </source>
</evidence>
<feature type="transmembrane region" description="Helical" evidence="5">
    <location>
        <begin position="184"/>
        <end position="203"/>
    </location>
</feature>
<evidence type="ECO:0000259" key="6">
    <source>
        <dbReference type="PROSITE" id="PS50850"/>
    </source>
</evidence>
<protein>
    <submittedName>
        <fullName evidence="7">MFS transporter</fullName>
    </submittedName>
</protein>
<dbReference type="PANTHER" id="PTHR42718:SF39">
    <property type="entry name" value="ACTINORHODIN TRANSPORTER-RELATED"/>
    <property type="match status" value="1"/>
</dbReference>
<dbReference type="Gene3D" id="1.20.1720.10">
    <property type="entry name" value="Multidrug resistance protein D"/>
    <property type="match status" value="1"/>
</dbReference>
<feature type="transmembrane region" description="Helical" evidence="5">
    <location>
        <begin position="215"/>
        <end position="234"/>
    </location>
</feature>
<dbReference type="PRINTS" id="PR01036">
    <property type="entry name" value="TCRTETB"/>
</dbReference>
<keyword evidence="3 5" id="KW-1133">Transmembrane helix</keyword>
<evidence type="ECO:0000256" key="5">
    <source>
        <dbReference type="SAM" id="Phobius"/>
    </source>
</evidence>
<keyword evidence="8" id="KW-1185">Reference proteome</keyword>
<evidence type="ECO:0000256" key="1">
    <source>
        <dbReference type="ARBA" id="ARBA00004651"/>
    </source>
</evidence>
<feature type="transmembrane region" description="Helical" evidence="5">
    <location>
        <begin position="455"/>
        <end position="476"/>
    </location>
</feature>
<keyword evidence="2 5" id="KW-0812">Transmembrane</keyword>